<feature type="transmembrane region" description="Helical" evidence="8">
    <location>
        <begin position="152"/>
        <end position="171"/>
    </location>
</feature>
<feature type="transmembrane region" description="Helical" evidence="8">
    <location>
        <begin position="32"/>
        <end position="50"/>
    </location>
</feature>
<dbReference type="KEGG" id="cted:CTEST_02800"/>
<dbReference type="STRING" id="136857.CTEST_02800"/>
<keyword evidence="10" id="KW-1185">Reference proteome</keyword>
<evidence type="ECO:0000313" key="10">
    <source>
        <dbReference type="Proteomes" id="UP000035540"/>
    </source>
</evidence>
<evidence type="ECO:0000256" key="1">
    <source>
        <dbReference type="ARBA" id="ARBA00004651"/>
    </source>
</evidence>
<dbReference type="InterPro" id="IPR038770">
    <property type="entry name" value="Na+/solute_symporter_sf"/>
</dbReference>
<gene>
    <name evidence="9" type="ORF">CTEST_02800</name>
</gene>
<dbReference type="GO" id="GO:0015297">
    <property type="term" value="F:antiporter activity"/>
    <property type="evidence" value="ECO:0007669"/>
    <property type="project" value="InterPro"/>
</dbReference>
<evidence type="ECO:0000256" key="2">
    <source>
        <dbReference type="ARBA" id="ARBA00010110"/>
    </source>
</evidence>
<name>A0A0G3H5H6_9CORY</name>
<evidence type="ECO:0000256" key="5">
    <source>
        <dbReference type="ARBA" id="ARBA00022692"/>
    </source>
</evidence>
<organism evidence="9 10">
    <name type="scientific">Corynebacterium testudinoris</name>
    <dbReference type="NCBI Taxonomy" id="136857"/>
    <lineage>
        <taxon>Bacteria</taxon>
        <taxon>Bacillati</taxon>
        <taxon>Actinomycetota</taxon>
        <taxon>Actinomycetes</taxon>
        <taxon>Mycobacteriales</taxon>
        <taxon>Corynebacteriaceae</taxon>
        <taxon>Corynebacterium</taxon>
    </lineage>
</organism>
<keyword evidence="5 8" id="KW-0812">Transmembrane</keyword>
<feature type="transmembrane region" description="Helical" evidence="8">
    <location>
        <begin position="121"/>
        <end position="140"/>
    </location>
</feature>
<proteinExistence type="inferred from homology"/>
<feature type="transmembrane region" description="Helical" evidence="8">
    <location>
        <begin position="183"/>
        <end position="206"/>
    </location>
</feature>
<evidence type="ECO:0000256" key="7">
    <source>
        <dbReference type="ARBA" id="ARBA00023136"/>
    </source>
</evidence>
<feature type="transmembrane region" description="Helical" evidence="8">
    <location>
        <begin position="7"/>
        <end position="26"/>
    </location>
</feature>
<evidence type="ECO:0000256" key="3">
    <source>
        <dbReference type="ARBA" id="ARBA00022448"/>
    </source>
</evidence>
<protein>
    <submittedName>
        <fullName evidence="9">Arsenite efflux pump ACR3-like permease</fullName>
    </submittedName>
</protein>
<dbReference type="GO" id="GO:0015105">
    <property type="term" value="F:arsenite transmembrane transporter activity"/>
    <property type="evidence" value="ECO:0007669"/>
    <property type="project" value="TreeGrafter"/>
</dbReference>
<comment type="similarity">
    <text evidence="2">Belongs to the arsenical resistance-3 (ACR3) (TC 2.A.59) family.</text>
</comment>
<evidence type="ECO:0000313" key="9">
    <source>
        <dbReference type="EMBL" id="AKK08015.1"/>
    </source>
</evidence>
<keyword evidence="3" id="KW-0813">Transport</keyword>
<sequence>MVAFLERWQVPLLIVALGLGVLIAPLGDVTPAINPVLMALLYATFLAVPLRALRAALIDVRFLTALLILNFVVVPVVVFALSRFVASDPVLLLGVLLVLLAPCIDYVIVFSGLAGAANERLLAAAPILMAVQMLLIPVYVRLLGGPTDLIEAGPFLEALVLFIVIPLGLAACTQWLKLNRVMVAMNALMVPLMMLTLVVVVASQIGGVEASMLRVVPIYVVFVALMVPLGKIVGRLFGQDVPATRALVFSGVTRNSLVVLPLALAVPGVAPVVVTQTLVELVAMVILVRLVPRVVPKK</sequence>
<dbReference type="PANTHER" id="PTHR43057:SF1">
    <property type="entry name" value="ARSENICAL-RESISTANCE PROTEIN 3"/>
    <property type="match status" value="1"/>
</dbReference>
<dbReference type="Pfam" id="PF01758">
    <property type="entry name" value="SBF"/>
    <property type="match status" value="1"/>
</dbReference>
<dbReference type="GO" id="GO:0005886">
    <property type="term" value="C:plasma membrane"/>
    <property type="evidence" value="ECO:0007669"/>
    <property type="project" value="UniProtKB-SubCell"/>
</dbReference>
<dbReference type="AlphaFoldDB" id="A0A0G3H5H6"/>
<dbReference type="GO" id="GO:0015104">
    <property type="term" value="F:antimonite transmembrane transporter activity"/>
    <property type="evidence" value="ECO:0007669"/>
    <property type="project" value="TreeGrafter"/>
</dbReference>
<reference evidence="9 10" key="1">
    <citation type="journal article" date="2015" name="Genome Announc.">
        <title>Complete Genome Sequence of the Type Strain Corynebacterium testudinoris DSM 44614, Recovered from Necrotic Lesions in the Mouth of a Tortoise.</title>
        <authorList>
            <person name="Ruckert C."/>
            <person name="Kriete M."/>
            <person name="Jaenicke S."/>
            <person name="Winkler A."/>
            <person name="Tauch A."/>
        </authorList>
    </citation>
    <scope>NUCLEOTIDE SEQUENCE [LARGE SCALE GENOMIC DNA]</scope>
    <source>
        <strain evidence="9 10">DSM 44614</strain>
    </source>
</reference>
<dbReference type="PATRIC" id="fig|136857.5.peg.551"/>
<keyword evidence="7 8" id="KW-0472">Membrane</keyword>
<comment type="subcellular location">
    <subcellularLocation>
        <location evidence="1">Cell membrane</location>
        <topology evidence="1">Multi-pass membrane protein</topology>
    </subcellularLocation>
</comment>
<reference evidence="10" key="2">
    <citation type="submission" date="2015-05" db="EMBL/GenBank/DDBJ databases">
        <title>Complete genome sequence of Corynebacterium testudinoris DSM 44614, recovered from necrotic lesions in the mouth of a tortoise.</title>
        <authorList>
            <person name="Ruckert C."/>
            <person name="Albersmeier A."/>
            <person name="Winkler A."/>
            <person name="Tauch A."/>
        </authorList>
    </citation>
    <scope>NUCLEOTIDE SEQUENCE [LARGE SCALE GENOMIC DNA]</scope>
    <source>
        <strain evidence="10">DSM 44614</strain>
    </source>
</reference>
<dbReference type="InterPro" id="IPR002657">
    <property type="entry name" value="BilAc:Na_symport/Acr3"/>
</dbReference>
<accession>A0A0G3H5H6</accession>
<evidence type="ECO:0000256" key="6">
    <source>
        <dbReference type="ARBA" id="ARBA00022989"/>
    </source>
</evidence>
<feature type="transmembrane region" description="Helical" evidence="8">
    <location>
        <begin position="62"/>
        <end position="84"/>
    </location>
</feature>
<dbReference type="EMBL" id="CP011545">
    <property type="protein sequence ID" value="AKK08015.1"/>
    <property type="molecule type" value="Genomic_DNA"/>
</dbReference>
<dbReference type="Proteomes" id="UP000035540">
    <property type="component" value="Chromosome"/>
</dbReference>
<dbReference type="Gene3D" id="1.20.1530.20">
    <property type="match status" value="1"/>
</dbReference>
<evidence type="ECO:0000256" key="8">
    <source>
        <dbReference type="SAM" id="Phobius"/>
    </source>
</evidence>
<dbReference type="OrthoDB" id="3254016at2"/>
<feature type="transmembrane region" description="Helical" evidence="8">
    <location>
        <begin position="212"/>
        <end position="234"/>
    </location>
</feature>
<dbReference type="InterPro" id="IPR004706">
    <property type="entry name" value="Arsenical-R_Acr3"/>
</dbReference>
<feature type="transmembrane region" description="Helical" evidence="8">
    <location>
        <begin position="90"/>
        <end position="109"/>
    </location>
</feature>
<dbReference type="RefSeq" id="WP_047252442.1">
    <property type="nucleotide sequence ID" value="NZ_CP011545.1"/>
</dbReference>
<evidence type="ECO:0000256" key="4">
    <source>
        <dbReference type="ARBA" id="ARBA00022475"/>
    </source>
</evidence>
<keyword evidence="4" id="KW-1003">Cell membrane</keyword>
<keyword evidence="6 8" id="KW-1133">Transmembrane helix</keyword>
<dbReference type="PANTHER" id="PTHR43057">
    <property type="entry name" value="ARSENITE EFFLUX TRANSPORTER"/>
    <property type="match status" value="1"/>
</dbReference>